<dbReference type="SMART" id="SM00853">
    <property type="entry name" value="MutL_C"/>
    <property type="match status" value="1"/>
</dbReference>
<dbReference type="InterPro" id="IPR042121">
    <property type="entry name" value="MutL_C_regsub"/>
</dbReference>
<proteinExistence type="inferred from homology"/>
<dbReference type="InterPro" id="IPR036890">
    <property type="entry name" value="HATPase_C_sf"/>
</dbReference>
<dbReference type="PROSITE" id="PS00058">
    <property type="entry name" value="DNA_MISMATCH_REPAIR_1"/>
    <property type="match status" value="1"/>
</dbReference>
<dbReference type="PANTHER" id="PTHR10073:SF12">
    <property type="entry name" value="DNA MISMATCH REPAIR PROTEIN MLH1"/>
    <property type="match status" value="1"/>
</dbReference>
<dbReference type="Pfam" id="PF13589">
    <property type="entry name" value="HATPase_c_3"/>
    <property type="match status" value="1"/>
</dbReference>
<dbReference type="GO" id="GO:0032300">
    <property type="term" value="C:mismatch repair complex"/>
    <property type="evidence" value="ECO:0007669"/>
    <property type="project" value="InterPro"/>
</dbReference>
<dbReference type="GO" id="GO:0140664">
    <property type="term" value="F:ATP-dependent DNA damage sensor activity"/>
    <property type="evidence" value="ECO:0007669"/>
    <property type="project" value="InterPro"/>
</dbReference>
<dbReference type="InterPro" id="IPR014790">
    <property type="entry name" value="MutL_C"/>
</dbReference>
<reference evidence="7 8" key="1">
    <citation type="submission" date="2019-07" db="EMBL/GenBank/DDBJ databases">
        <title>Whole genome shotgun sequence of Oceanobacillus sojae NBRC 105379.</title>
        <authorList>
            <person name="Hosoyama A."/>
            <person name="Uohara A."/>
            <person name="Ohji S."/>
            <person name="Ichikawa N."/>
        </authorList>
    </citation>
    <scope>NUCLEOTIDE SEQUENCE [LARGE SCALE GENOMIC DNA]</scope>
    <source>
        <strain evidence="7 8">NBRC 105379</strain>
    </source>
</reference>
<keyword evidence="8" id="KW-1185">Reference proteome</keyword>
<dbReference type="InterPro" id="IPR002099">
    <property type="entry name" value="MutL/Mlh/PMS"/>
</dbReference>
<evidence type="ECO:0000313" key="7">
    <source>
        <dbReference type="EMBL" id="GEN86426.1"/>
    </source>
</evidence>
<dbReference type="Gene3D" id="3.30.1370.100">
    <property type="entry name" value="MutL, C-terminal domain, regulatory subdomain"/>
    <property type="match status" value="1"/>
</dbReference>
<dbReference type="SUPFAM" id="SSF118116">
    <property type="entry name" value="DNA mismatch repair protein MutL"/>
    <property type="match status" value="1"/>
</dbReference>
<dbReference type="HAMAP" id="MF_00149">
    <property type="entry name" value="DNA_mis_repair"/>
    <property type="match status" value="1"/>
</dbReference>
<accession>A0A511ZG45</accession>
<keyword evidence="3 4" id="KW-0234">DNA repair</keyword>
<dbReference type="SUPFAM" id="SSF55874">
    <property type="entry name" value="ATPase domain of HSP90 chaperone/DNA topoisomerase II/histidine kinase"/>
    <property type="match status" value="1"/>
</dbReference>
<comment type="caution">
    <text evidence="7">The sequence shown here is derived from an EMBL/GenBank/DDBJ whole genome shotgun (WGS) entry which is preliminary data.</text>
</comment>
<evidence type="ECO:0000256" key="1">
    <source>
        <dbReference type="ARBA" id="ARBA00006082"/>
    </source>
</evidence>
<dbReference type="InterPro" id="IPR038973">
    <property type="entry name" value="MutL/Mlh/Pms-like"/>
</dbReference>
<dbReference type="FunFam" id="3.30.565.10:FF:000003">
    <property type="entry name" value="DNA mismatch repair endonuclease MutL"/>
    <property type="match status" value="1"/>
</dbReference>
<feature type="domain" description="DNA mismatch repair protein S5" evidence="6">
    <location>
        <begin position="207"/>
        <end position="325"/>
    </location>
</feature>
<evidence type="ECO:0000256" key="2">
    <source>
        <dbReference type="ARBA" id="ARBA00022763"/>
    </source>
</evidence>
<dbReference type="GO" id="GO:0005524">
    <property type="term" value="F:ATP binding"/>
    <property type="evidence" value="ECO:0007669"/>
    <property type="project" value="InterPro"/>
</dbReference>
<dbReference type="AlphaFoldDB" id="A0A511ZG45"/>
<evidence type="ECO:0000256" key="4">
    <source>
        <dbReference type="HAMAP-Rule" id="MF_00149"/>
    </source>
</evidence>
<dbReference type="CDD" id="cd16926">
    <property type="entry name" value="HATPase_MutL-MLH-PMS-like"/>
    <property type="match status" value="1"/>
</dbReference>
<comment type="similarity">
    <text evidence="1 4">Belongs to the DNA mismatch repair MutL/HexB family.</text>
</comment>
<dbReference type="RefSeq" id="WP_147209487.1">
    <property type="nucleotide sequence ID" value="NZ_BJYM01000004.1"/>
</dbReference>
<dbReference type="PANTHER" id="PTHR10073">
    <property type="entry name" value="DNA MISMATCH REPAIR PROTEIN MLH, PMS, MUTL"/>
    <property type="match status" value="1"/>
</dbReference>
<sequence length="627" mass="71040">MPIMQMPDSLANKIAAGEVVERPASVVKEIMENSIDAGATWIRIDVHEAGLSEIRIVDNGSGIAAEDVEKAFLPHATSKISTETDLFHVKTLGFRGEALASIASVSRLSIQTSEGNAAGVSLELEGGEVVKRGKSDARQGTEIVVRDLFYNTPARLKYMKSLHTELGHISDVLNRMGLAHPEIRIEATHNGKGLLKTSGNNDMLQVISQVYGMSVAKQMSPVEYRTLDFTITGYIAKPEVTRASRNYMSTIINGRFVRNVAINKAVIEGYHTLLPIGRSPIVVLSIEMDSILVDVNVHPAKLEVRFSKEKELYAAVRDMIQSHFRKMTLIPEVTKKPEPREKSEQHTFQFETEPVNPFQETGKNIEFEKSEPVIKEENPFHKDEPAYLRDENKDIEMNGEGYESTISQEAGASEEPLKDILAPLETEERIEQHTRVPMMYPIGQLQGTYIMAQNENGLYMVDQHAAQERVKYEFFKNKLGKPINESQELLIPMTFDFSRKEAIFIEEAKDTLEQAGLFFEPFGSQTYVIRSHPTWFPTGFEEEIIREMVDQFIQESTVNVEKIREEAAILMSCKRSIKANHYLTNEEMFQLLEDLRSTTDPFTCPHGRPIIVHFSTYELEKMFKRIM</sequence>
<dbReference type="SUPFAM" id="SSF54211">
    <property type="entry name" value="Ribosomal protein S5 domain 2-like"/>
    <property type="match status" value="1"/>
</dbReference>
<protein>
    <recommendedName>
        <fullName evidence="4">DNA mismatch repair protein MutL</fullName>
    </recommendedName>
</protein>
<evidence type="ECO:0000313" key="8">
    <source>
        <dbReference type="Proteomes" id="UP000321558"/>
    </source>
</evidence>
<dbReference type="Proteomes" id="UP000321558">
    <property type="component" value="Unassembled WGS sequence"/>
</dbReference>
<dbReference type="InterPro" id="IPR020568">
    <property type="entry name" value="Ribosomal_Su5_D2-typ_SF"/>
</dbReference>
<organism evidence="7 8">
    <name type="scientific">Oceanobacillus sojae</name>
    <dbReference type="NCBI Taxonomy" id="582851"/>
    <lineage>
        <taxon>Bacteria</taxon>
        <taxon>Bacillati</taxon>
        <taxon>Bacillota</taxon>
        <taxon>Bacilli</taxon>
        <taxon>Bacillales</taxon>
        <taxon>Bacillaceae</taxon>
        <taxon>Oceanobacillus</taxon>
    </lineage>
</organism>
<dbReference type="InterPro" id="IPR014762">
    <property type="entry name" value="DNA_mismatch_repair_CS"/>
</dbReference>
<dbReference type="EMBL" id="BJYM01000004">
    <property type="protein sequence ID" value="GEN86426.1"/>
    <property type="molecule type" value="Genomic_DNA"/>
</dbReference>
<dbReference type="GO" id="GO:0016887">
    <property type="term" value="F:ATP hydrolysis activity"/>
    <property type="evidence" value="ECO:0007669"/>
    <property type="project" value="InterPro"/>
</dbReference>
<dbReference type="InterPro" id="IPR020667">
    <property type="entry name" value="DNA_mismatch_repair_MutL"/>
</dbReference>
<dbReference type="Gene3D" id="3.30.230.10">
    <property type="match status" value="1"/>
</dbReference>
<comment type="function">
    <text evidence="4">This protein is involved in the repair of mismatches in DNA. It is required for dam-dependent methyl-directed DNA mismatch repair. May act as a 'molecular matchmaker', a protein that promotes the formation of a stable complex between two or more DNA-binding proteins in an ATP-dependent manner without itself being part of a final effector complex.</text>
</comment>
<evidence type="ECO:0000259" key="5">
    <source>
        <dbReference type="SMART" id="SM00853"/>
    </source>
</evidence>
<dbReference type="OrthoDB" id="9763467at2"/>
<dbReference type="InterPro" id="IPR042120">
    <property type="entry name" value="MutL_C_dimsub"/>
</dbReference>
<dbReference type="Gene3D" id="3.30.565.10">
    <property type="entry name" value="Histidine kinase-like ATPase, C-terminal domain"/>
    <property type="match status" value="1"/>
</dbReference>
<dbReference type="Gene3D" id="3.30.1540.20">
    <property type="entry name" value="MutL, C-terminal domain, dimerisation subdomain"/>
    <property type="match status" value="1"/>
</dbReference>
<dbReference type="GO" id="GO:0006298">
    <property type="term" value="P:mismatch repair"/>
    <property type="evidence" value="ECO:0007669"/>
    <property type="project" value="UniProtKB-UniRule"/>
</dbReference>
<dbReference type="Pfam" id="PF08676">
    <property type="entry name" value="MutL_C"/>
    <property type="match status" value="1"/>
</dbReference>
<dbReference type="GO" id="GO:0030983">
    <property type="term" value="F:mismatched DNA binding"/>
    <property type="evidence" value="ECO:0007669"/>
    <property type="project" value="InterPro"/>
</dbReference>
<dbReference type="InterPro" id="IPR037198">
    <property type="entry name" value="MutL_C_sf"/>
</dbReference>
<dbReference type="NCBIfam" id="NF000950">
    <property type="entry name" value="PRK00095.1-3"/>
    <property type="match status" value="1"/>
</dbReference>
<feature type="domain" description="MutL C-terminal dimerisation" evidence="5">
    <location>
        <begin position="441"/>
        <end position="583"/>
    </location>
</feature>
<dbReference type="NCBIfam" id="TIGR00585">
    <property type="entry name" value="mutl"/>
    <property type="match status" value="1"/>
</dbReference>
<name>A0A511ZG45_9BACI</name>
<evidence type="ECO:0000256" key="3">
    <source>
        <dbReference type="ARBA" id="ARBA00023204"/>
    </source>
</evidence>
<evidence type="ECO:0000259" key="6">
    <source>
        <dbReference type="SMART" id="SM01340"/>
    </source>
</evidence>
<dbReference type="STRING" id="582851.GCA_900162665_00463"/>
<gene>
    <name evidence="4 7" type="primary">mutL</name>
    <name evidence="7" type="ORF">OSO01_11650</name>
</gene>
<dbReference type="InterPro" id="IPR014721">
    <property type="entry name" value="Ribsml_uS5_D2-typ_fold_subgr"/>
</dbReference>
<keyword evidence="2 4" id="KW-0227">DNA damage</keyword>
<dbReference type="SMART" id="SM01340">
    <property type="entry name" value="DNA_mis_repair"/>
    <property type="match status" value="1"/>
</dbReference>
<dbReference type="CDD" id="cd00782">
    <property type="entry name" value="MutL_Trans"/>
    <property type="match status" value="1"/>
</dbReference>
<dbReference type="FunFam" id="3.30.1370.100:FF:000004">
    <property type="entry name" value="DNA mismatch repair endonuclease MutL"/>
    <property type="match status" value="1"/>
</dbReference>
<dbReference type="Pfam" id="PF01119">
    <property type="entry name" value="DNA_mis_repair"/>
    <property type="match status" value="1"/>
</dbReference>
<dbReference type="InterPro" id="IPR013507">
    <property type="entry name" value="DNA_mismatch_S5_2-like"/>
</dbReference>